<comment type="caution">
    <text evidence="1">The sequence shown here is derived from an EMBL/GenBank/DDBJ whole genome shotgun (WGS) entry which is preliminary data.</text>
</comment>
<name>A0ABP7E2W3_9ACTN</name>
<keyword evidence="2" id="KW-1185">Reference proteome</keyword>
<gene>
    <name evidence="1" type="ORF">GCM10023082_09140</name>
</gene>
<proteinExistence type="predicted"/>
<dbReference type="Proteomes" id="UP001499884">
    <property type="component" value="Unassembled WGS sequence"/>
</dbReference>
<evidence type="ECO:0000313" key="1">
    <source>
        <dbReference type="EMBL" id="GAA3713569.1"/>
    </source>
</evidence>
<dbReference type="EMBL" id="BAABEP010000003">
    <property type="protein sequence ID" value="GAA3713569.1"/>
    <property type="molecule type" value="Genomic_DNA"/>
</dbReference>
<evidence type="ECO:0000313" key="2">
    <source>
        <dbReference type="Proteomes" id="UP001499884"/>
    </source>
</evidence>
<reference evidence="2" key="1">
    <citation type="journal article" date="2019" name="Int. J. Syst. Evol. Microbiol.">
        <title>The Global Catalogue of Microorganisms (GCM) 10K type strain sequencing project: providing services to taxonomists for standard genome sequencing and annotation.</title>
        <authorList>
            <consortium name="The Broad Institute Genomics Platform"/>
            <consortium name="The Broad Institute Genome Sequencing Center for Infectious Disease"/>
            <person name="Wu L."/>
            <person name="Ma J."/>
        </authorList>
    </citation>
    <scope>NUCLEOTIDE SEQUENCE [LARGE SCALE GENOMIC DNA]</scope>
    <source>
        <strain evidence="2">JCM 30846</strain>
    </source>
</reference>
<dbReference type="RefSeq" id="WP_345641444.1">
    <property type="nucleotide sequence ID" value="NZ_BAABEP010000003.1"/>
</dbReference>
<accession>A0ABP7E2W3</accession>
<protein>
    <submittedName>
        <fullName evidence="1">Uncharacterized protein</fullName>
    </submittedName>
</protein>
<organism evidence="1 2">
    <name type="scientific">Streptomyces tremellae</name>
    <dbReference type="NCBI Taxonomy" id="1124239"/>
    <lineage>
        <taxon>Bacteria</taxon>
        <taxon>Bacillati</taxon>
        <taxon>Actinomycetota</taxon>
        <taxon>Actinomycetes</taxon>
        <taxon>Kitasatosporales</taxon>
        <taxon>Streptomycetaceae</taxon>
        <taxon>Streptomyces</taxon>
    </lineage>
</organism>
<sequence length="83" mass="9059">MPTGDAALRDPSLTAAEDGWATGVAVARRLTPSPVLAIRGCPEWKDKIATPAFQQYYRGATGLGELHEQLVGDGNRIFDRYRD</sequence>